<dbReference type="KEGG" id="nnu:109115361"/>
<dbReference type="STRING" id="4432.A0A1U8Q8B9"/>
<gene>
    <name evidence="3" type="primary">LOC109115361</name>
</gene>
<evidence type="ECO:0000313" key="3">
    <source>
        <dbReference type="RefSeq" id="XP_019054852.1"/>
    </source>
</evidence>
<dbReference type="CDD" id="cd09272">
    <property type="entry name" value="RNase_HI_RT_Ty1"/>
    <property type="match status" value="1"/>
</dbReference>
<keyword evidence="2" id="KW-1185">Reference proteome</keyword>
<organism evidence="2 3">
    <name type="scientific">Nelumbo nucifera</name>
    <name type="common">Sacred lotus</name>
    <dbReference type="NCBI Taxonomy" id="4432"/>
    <lineage>
        <taxon>Eukaryota</taxon>
        <taxon>Viridiplantae</taxon>
        <taxon>Streptophyta</taxon>
        <taxon>Embryophyta</taxon>
        <taxon>Tracheophyta</taxon>
        <taxon>Spermatophyta</taxon>
        <taxon>Magnoliopsida</taxon>
        <taxon>Proteales</taxon>
        <taxon>Nelumbonaceae</taxon>
        <taxon>Nelumbo</taxon>
    </lineage>
</organism>
<accession>A0A1U8Q8B9</accession>
<dbReference type="OrthoDB" id="1922643at2759"/>
<dbReference type="Pfam" id="PF07727">
    <property type="entry name" value="RVT_2"/>
    <property type="match status" value="1"/>
</dbReference>
<name>A0A1U8Q8B9_NELNU</name>
<protein>
    <submittedName>
        <fullName evidence="3">Uncharacterized protein LOC109115361</fullName>
    </submittedName>
</protein>
<dbReference type="RefSeq" id="XP_019054852.1">
    <property type="nucleotide sequence ID" value="XM_019199307.1"/>
</dbReference>
<dbReference type="PANTHER" id="PTHR11439:SF517">
    <property type="entry name" value="CYSTEINE-RICH RLK (RECEPTOR-LIKE PROTEIN KINASE) 8"/>
    <property type="match status" value="1"/>
</dbReference>
<dbReference type="AlphaFoldDB" id="A0A1U8Q8B9"/>
<feature type="domain" description="Reverse transcriptase Ty1/copia-type" evidence="1">
    <location>
        <begin position="2"/>
        <end position="63"/>
    </location>
</feature>
<sequence length="231" mass="26234">MSDFKNSMMKVFYMTNLGRMRFFLGIEVLQKSDGIFICQRRYATEVLKRFGMFESKSVSSPIVPGFKMSRDDHGVIVDETYFKQMVGSLMYLTATRPDIMFSVSLISRYMAKPTELHLQAAKRILRYLKGTTNYGILYKKGGQEEEPLAFTDSDYAGDIENRKSTSGYVFLLSSGTISWLSKKQPIVTLSTTEAEFVVAAACACQVVWMRRVLKKLSHEQKGCTTIMCDNS</sequence>
<dbReference type="InParanoid" id="A0A1U8Q8B9"/>
<dbReference type="GeneID" id="109115361"/>
<evidence type="ECO:0000259" key="1">
    <source>
        <dbReference type="Pfam" id="PF07727"/>
    </source>
</evidence>
<dbReference type="InterPro" id="IPR013103">
    <property type="entry name" value="RVT_2"/>
</dbReference>
<dbReference type="Proteomes" id="UP000189703">
    <property type="component" value="Unplaced"/>
</dbReference>
<dbReference type="PANTHER" id="PTHR11439">
    <property type="entry name" value="GAG-POL-RELATED RETROTRANSPOSON"/>
    <property type="match status" value="1"/>
</dbReference>
<evidence type="ECO:0000313" key="2">
    <source>
        <dbReference type="Proteomes" id="UP000189703"/>
    </source>
</evidence>
<proteinExistence type="predicted"/>
<reference evidence="3" key="1">
    <citation type="submission" date="2025-08" db="UniProtKB">
        <authorList>
            <consortium name="RefSeq"/>
        </authorList>
    </citation>
    <scope>IDENTIFICATION</scope>
</reference>
<dbReference type="OMA" id="CTTIMCD"/>